<evidence type="ECO:0000313" key="2">
    <source>
        <dbReference type="EMBL" id="GHD99924.1"/>
    </source>
</evidence>
<evidence type="ECO:0000256" key="1">
    <source>
        <dbReference type="SAM" id="Phobius"/>
    </source>
</evidence>
<feature type="transmembrane region" description="Helical" evidence="1">
    <location>
        <begin position="94"/>
        <end position="114"/>
    </location>
</feature>
<feature type="transmembrane region" description="Helical" evidence="1">
    <location>
        <begin position="126"/>
        <end position="145"/>
    </location>
</feature>
<dbReference type="RefSeq" id="WP_189949345.1">
    <property type="nucleotide sequence ID" value="NZ_BMVG01000002.1"/>
</dbReference>
<sequence>MYRLRRPWTAPSTAAAALVRPVWRGLPWRVWGVAQGAGTLAAGLIRVCGGGPLPALVLLRAAVLAGALGLAFLLDDPARHTTATVPVRRVVRTALRVALVAPVVAVWWTAVLLLVPGSVRPPVWDITLEAGTASVLALAAATVAVRRTDEPEPGRSVATALLAGAVLAPLLLPARWALFVAPGDPGWAAAHERWAWVLAGAAALWAVSLREPRRRRTVRAPLRSAFRSVFRSPCGTSGLSRTC</sequence>
<comment type="caution">
    <text evidence="2">The sequence shown here is derived from an EMBL/GenBank/DDBJ whole genome shotgun (WGS) entry which is preliminary data.</text>
</comment>
<keyword evidence="3" id="KW-1185">Reference proteome</keyword>
<organism evidence="2 3">
    <name type="scientific">Streptomyces alanosinicus</name>
    <dbReference type="NCBI Taxonomy" id="68171"/>
    <lineage>
        <taxon>Bacteria</taxon>
        <taxon>Bacillati</taxon>
        <taxon>Actinomycetota</taxon>
        <taxon>Actinomycetes</taxon>
        <taxon>Kitasatosporales</taxon>
        <taxon>Streptomycetaceae</taxon>
        <taxon>Streptomyces</taxon>
    </lineage>
</organism>
<keyword evidence="1" id="KW-0472">Membrane</keyword>
<reference evidence="2" key="2">
    <citation type="submission" date="2020-09" db="EMBL/GenBank/DDBJ databases">
        <authorList>
            <person name="Sun Q."/>
            <person name="Ohkuma M."/>
        </authorList>
    </citation>
    <scope>NUCLEOTIDE SEQUENCE</scope>
    <source>
        <strain evidence="2">JCM 4714</strain>
    </source>
</reference>
<feature type="transmembrane region" description="Helical" evidence="1">
    <location>
        <begin position="53"/>
        <end position="74"/>
    </location>
</feature>
<keyword evidence="1" id="KW-1133">Transmembrane helix</keyword>
<accession>A0A918YEI7</accession>
<reference evidence="2" key="1">
    <citation type="journal article" date="2014" name="Int. J. Syst. Evol. Microbiol.">
        <title>Complete genome sequence of Corynebacterium casei LMG S-19264T (=DSM 44701T), isolated from a smear-ripened cheese.</title>
        <authorList>
            <consortium name="US DOE Joint Genome Institute (JGI-PGF)"/>
            <person name="Walter F."/>
            <person name="Albersmeier A."/>
            <person name="Kalinowski J."/>
            <person name="Ruckert C."/>
        </authorList>
    </citation>
    <scope>NUCLEOTIDE SEQUENCE</scope>
    <source>
        <strain evidence="2">JCM 4714</strain>
    </source>
</reference>
<evidence type="ECO:0000313" key="3">
    <source>
        <dbReference type="Proteomes" id="UP000655443"/>
    </source>
</evidence>
<protein>
    <submittedName>
        <fullName evidence="2">ABC transporter</fullName>
    </submittedName>
</protein>
<keyword evidence="1" id="KW-0812">Transmembrane</keyword>
<feature type="transmembrane region" description="Helical" evidence="1">
    <location>
        <begin position="157"/>
        <end position="181"/>
    </location>
</feature>
<dbReference type="Proteomes" id="UP000655443">
    <property type="component" value="Unassembled WGS sequence"/>
</dbReference>
<gene>
    <name evidence="2" type="ORF">GCM10010339_12840</name>
</gene>
<dbReference type="AlphaFoldDB" id="A0A918YEI7"/>
<name>A0A918YEI7_9ACTN</name>
<dbReference type="EMBL" id="BMVG01000002">
    <property type="protein sequence ID" value="GHD99924.1"/>
    <property type="molecule type" value="Genomic_DNA"/>
</dbReference>
<proteinExistence type="predicted"/>
<feature type="transmembrane region" description="Helical" evidence="1">
    <location>
        <begin position="193"/>
        <end position="209"/>
    </location>
</feature>